<evidence type="ECO:0000313" key="2">
    <source>
        <dbReference type="EMBL" id="QJA49264.1"/>
    </source>
</evidence>
<dbReference type="EMBL" id="MT141578">
    <property type="protein sequence ID" value="QJA67956.1"/>
    <property type="molecule type" value="Genomic_DNA"/>
</dbReference>
<evidence type="ECO:0000313" key="3">
    <source>
        <dbReference type="EMBL" id="QJA67956.1"/>
    </source>
</evidence>
<evidence type="ECO:0000313" key="5">
    <source>
        <dbReference type="EMBL" id="QJI05015.1"/>
    </source>
</evidence>
<keyword evidence="1" id="KW-0472">Membrane</keyword>
<dbReference type="AlphaFoldDB" id="A0A6H1ZNX1"/>
<keyword evidence="1" id="KW-0812">Transmembrane</keyword>
<reference evidence="2" key="1">
    <citation type="submission" date="2020-03" db="EMBL/GenBank/DDBJ databases">
        <title>The deep terrestrial virosphere.</title>
        <authorList>
            <person name="Holmfeldt K."/>
            <person name="Nilsson E."/>
            <person name="Simone D."/>
            <person name="Lopez-Fernandez M."/>
            <person name="Wu X."/>
            <person name="de Brujin I."/>
            <person name="Lundin D."/>
            <person name="Andersson A."/>
            <person name="Bertilsson S."/>
            <person name="Dopson M."/>
        </authorList>
    </citation>
    <scope>NUCLEOTIDE SEQUENCE</scope>
    <source>
        <strain evidence="5">MM415A00131</strain>
        <strain evidence="3">MM415B00138</strain>
        <strain evidence="2">TM448A01279</strain>
        <strain evidence="4">TM448B00456</strain>
    </source>
</reference>
<proteinExistence type="predicted"/>
<evidence type="ECO:0000256" key="1">
    <source>
        <dbReference type="SAM" id="Phobius"/>
    </source>
</evidence>
<feature type="transmembrane region" description="Helical" evidence="1">
    <location>
        <begin position="83"/>
        <end position="102"/>
    </location>
</feature>
<dbReference type="EMBL" id="MT144622">
    <property type="protein sequence ID" value="QJH95532.1"/>
    <property type="molecule type" value="Genomic_DNA"/>
</dbReference>
<organism evidence="2">
    <name type="scientific">viral metagenome</name>
    <dbReference type="NCBI Taxonomy" id="1070528"/>
    <lineage>
        <taxon>unclassified sequences</taxon>
        <taxon>metagenomes</taxon>
        <taxon>organismal metagenomes</taxon>
    </lineage>
</organism>
<accession>A0A6H1ZNX1</accession>
<keyword evidence="1" id="KW-1133">Transmembrane helix</keyword>
<evidence type="ECO:0000313" key="4">
    <source>
        <dbReference type="EMBL" id="QJH95532.1"/>
    </source>
</evidence>
<dbReference type="EMBL" id="MT145193">
    <property type="protein sequence ID" value="QJI05015.1"/>
    <property type="molecule type" value="Genomic_DNA"/>
</dbReference>
<protein>
    <submittedName>
        <fullName evidence="2">Uncharacterized protein</fullName>
    </submittedName>
</protein>
<gene>
    <name evidence="5" type="ORF">MM415A00131_0033</name>
    <name evidence="3" type="ORF">MM415B00138_0006</name>
    <name evidence="2" type="ORF">TM448A01279_0017</name>
    <name evidence="4" type="ORF">TM448B00456_0013</name>
</gene>
<name>A0A6H1ZNX1_9ZZZZ</name>
<dbReference type="EMBL" id="MT144127">
    <property type="protein sequence ID" value="QJA49264.1"/>
    <property type="molecule type" value="Genomic_DNA"/>
</dbReference>
<sequence>MPDSLASIKELWENADTKDREQYLFKALKVINENMKIGLNKISLDVSSIRRTCEFRKVLCDEVINKKIQSRTDKLVTKTQAKIGGIIILVFSIGLGIGAGYIKWSEIILKAIP</sequence>